<dbReference type="GO" id="GO:0052621">
    <property type="term" value="F:diguanylate cyclase activity"/>
    <property type="evidence" value="ECO:0007669"/>
    <property type="project" value="UniProtKB-EC"/>
</dbReference>
<dbReference type="EMBL" id="JACIDW010000021">
    <property type="protein sequence ID" value="MBB3966749.1"/>
    <property type="molecule type" value="Genomic_DNA"/>
</dbReference>
<dbReference type="InterPro" id="IPR003018">
    <property type="entry name" value="GAF"/>
</dbReference>
<gene>
    <name evidence="4" type="ORF">GGQ67_004439</name>
</gene>
<dbReference type="FunFam" id="3.30.70.270:FF:000001">
    <property type="entry name" value="Diguanylate cyclase domain protein"/>
    <property type="match status" value="1"/>
</dbReference>
<dbReference type="PANTHER" id="PTHR45138">
    <property type="entry name" value="REGULATORY COMPONENTS OF SENSORY TRANSDUCTION SYSTEM"/>
    <property type="match status" value="1"/>
</dbReference>
<comment type="catalytic activity">
    <reaction evidence="2">
        <text>2 GTP = 3',3'-c-di-GMP + 2 diphosphate</text>
        <dbReference type="Rhea" id="RHEA:24898"/>
        <dbReference type="ChEBI" id="CHEBI:33019"/>
        <dbReference type="ChEBI" id="CHEBI:37565"/>
        <dbReference type="ChEBI" id="CHEBI:58805"/>
        <dbReference type="EC" id="2.7.7.65"/>
    </reaction>
</comment>
<name>A0A7W6CV52_9HYPH</name>
<dbReference type="Pfam" id="PF01590">
    <property type="entry name" value="GAF"/>
    <property type="match status" value="1"/>
</dbReference>
<dbReference type="SMART" id="SM00065">
    <property type="entry name" value="GAF"/>
    <property type="match status" value="1"/>
</dbReference>
<dbReference type="SUPFAM" id="SSF55781">
    <property type="entry name" value="GAF domain-like"/>
    <property type="match status" value="1"/>
</dbReference>
<dbReference type="SUPFAM" id="SSF55073">
    <property type="entry name" value="Nucleotide cyclase"/>
    <property type="match status" value="1"/>
</dbReference>
<dbReference type="Gene3D" id="3.30.450.40">
    <property type="match status" value="1"/>
</dbReference>
<keyword evidence="5" id="KW-1185">Reference proteome</keyword>
<dbReference type="NCBIfam" id="TIGR00254">
    <property type="entry name" value="GGDEF"/>
    <property type="match status" value="1"/>
</dbReference>
<dbReference type="InterPro" id="IPR029016">
    <property type="entry name" value="GAF-like_dom_sf"/>
</dbReference>
<protein>
    <recommendedName>
        <fullName evidence="1">diguanylate cyclase</fullName>
        <ecNumber evidence="1">2.7.7.65</ecNumber>
    </recommendedName>
</protein>
<dbReference type="EC" id="2.7.7.65" evidence="1"/>
<dbReference type="Proteomes" id="UP000582090">
    <property type="component" value="Unassembled WGS sequence"/>
</dbReference>
<dbReference type="PROSITE" id="PS50887">
    <property type="entry name" value="GGDEF"/>
    <property type="match status" value="1"/>
</dbReference>
<dbReference type="AlphaFoldDB" id="A0A7W6CV52"/>
<evidence type="ECO:0000256" key="2">
    <source>
        <dbReference type="ARBA" id="ARBA00034247"/>
    </source>
</evidence>
<dbReference type="SMART" id="SM00267">
    <property type="entry name" value="GGDEF"/>
    <property type="match status" value="1"/>
</dbReference>
<dbReference type="InterPro" id="IPR029787">
    <property type="entry name" value="Nucleotide_cyclase"/>
</dbReference>
<comment type="caution">
    <text evidence="4">The sequence shown here is derived from an EMBL/GenBank/DDBJ whole genome shotgun (WGS) entry which is preliminary data.</text>
</comment>
<organism evidence="4 5">
    <name type="scientific">Rhizobium metallidurans</name>
    <dbReference type="NCBI Taxonomy" id="1265931"/>
    <lineage>
        <taxon>Bacteria</taxon>
        <taxon>Pseudomonadati</taxon>
        <taxon>Pseudomonadota</taxon>
        <taxon>Alphaproteobacteria</taxon>
        <taxon>Hyphomicrobiales</taxon>
        <taxon>Rhizobiaceae</taxon>
        <taxon>Rhizobium/Agrobacterium group</taxon>
        <taxon>Rhizobium</taxon>
    </lineage>
</organism>
<proteinExistence type="predicted"/>
<dbReference type="PANTHER" id="PTHR45138:SF9">
    <property type="entry name" value="DIGUANYLATE CYCLASE DGCM-RELATED"/>
    <property type="match status" value="1"/>
</dbReference>
<dbReference type="InterPro" id="IPR000160">
    <property type="entry name" value="GGDEF_dom"/>
</dbReference>
<dbReference type="RefSeq" id="WP_183902214.1">
    <property type="nucleotide sequence ID" value="NZ_JACIDW010000021.1"/>
</dbReference>
<dbReference type="InterPro" id="IPR050469">
    <property type="entry name" value="Diguanylate_Cyclase"/>
</dbReference>
<dbReference type="Pfam" id="PF00990">
    <property type="entry name" value="GGDEF"/>
    <property type="match status" value="1"/>
</dbReference>
<evidence type="ECO:0000256" key="1">
    <source>
        <dbReference type="ARBA" id="ARBA00012528"/>
    </source>
</evidence>
<feature type="domain" description="GGDEF" evidence="3">
    <location>
        <begin position="202"/>
        <end position="335"/>
    </location>
</feature>
<dbReference type="InterPro" id="IPR043128">
    <property type="entry name" value="Rev_trsase/Diguanyl_cyclase"/>
</dbReference>
<evidence type="ECO:0000313" key="5">
    <source>
        <dbReference type="Proteomes" id="UP000582090"/>
    </source>
</evidence>
<dbReference type="Gene3D" id="3.30.70.270">
    <property type="match status" value="1"/>
</dbReference>
<sequence length="418" mass="45456">MVVARAFGTSSADVKQRELERLAALEQLDLLDSPRDEGFERIVRLIREVFTVDVGLVSLIDAHRQWYKACSGFSNSEVPREDSFCRFVVDLDTAVIVPDATRDPRFAAHPAVTGENHVRFYAGVPLRTKSGHTVGTVCAIDRTARSFGRKDITILEEIAGVAMDRIELMQSAATDSLTEGLTRRAFKEETDQLIGLALRNQKSLACIVLDIDHFKTVNDTHGHAAGDEVLKAVSSICRSVLRSGDLFGRLGGEEFAIILPNVDRDGALVIAERLRLAISAEPIVGEFGSLAVTASFGISALSIVCKEIDTLLAQADAAMYEAKRGGRNRCVNFQSISADQPSGARRRVLKAGSILFNDRRSTIDCTIRSLGADSAALSVSSSTGIPTEFVLMIKGEGFETHCRVVAQDRQNLEVAFRG</sequence>
<accession>A0A7W6CV52</accession>
<dbReference type="CDD" id="cd01949">
    <property type="entry name" value="GGDEF"/>
    <property type="match status" value="1"/>
</dbReference>
<reference evidence="4 5" key="1">
    <citation type="submission" date="2020-08" db="EMBL/GenBank/DDBJ databases">
        <title>Genomic Encyclopedia of Type Strains, Phase IV (KMG-IV): sequencing the most valuable type-strain genomes for metagenomic binning, comparative biology and taxonomic classification.</title>
        <authorList>
            <person name="Goeker M."/>
        </authorList>
    </citation>
    <scope>NUCLEOTIDE SEQUENCE [LARGE SCALE GENOMIC DNA]</scope>
    <source>
        <strain evidence="4 5">DSM 26575</strain>
    </source>
</reference>
<evidence type="ECO:0000313" key="4">
    <source>
        <dbReference type="EMBL" id="MBB3966749.1"/>
    </source>
</evidence>
<evidence type="ECO:0000259" key="3">
    <source>
        <dbReference type="PROSITE" id="PS50887"/>
    </source>
</evidence>